<keyword evidence="2" id="KW-1185">Reference proteome</keyword>
<proteinExistence type="predicted"/>
<gene>
    <name evidence="1" type="ORF">J21TS7_62920</name>
</gene>
<evidence type="ECO:0000313" key="1">
    <source>
        <dbReference type="EMBL" id="GIO57974.1"/>
    </source>
</evidence>
<evidence type="ECO:0000313" key="2">
    <source>
        <dbReference type="Proteomes" id="UP000676601"/>
    </source>
</evidence>
<accession>A0ABQ4LNA4</accession>
<name>A0ABQ4LNA4_9BACL</name>
<reference evidence="1 2" key="1">
    <citation type="submission" date="2021-03" db="EMBL/GenBank/DDBJ databases">
        <title>Antimicrobial resistance genes in bacteria isolated from Japanese honey, and their potential for conferring macrolide and lincosamide resistance in the American foulbrood pathogen Paenibacillus larvae.</title>
        <authorList>
            <person name="Okamoto M."/>
            <person name="Kumagai M."/>
            <person name="Kanamori H."/>
            <person name="Takamatsu D."/>
        </authorList>
    </citation>
    <scope>NUCLEOTIDE SEQUENCE [LARGE SCALE GENOMIC DNA]</scope>
    <source>
        <strain evidence="1 2">J21TS7</strain>
    </source>
</reference>
<comment type="caution">
    <text evidence="1">The sequence shown here is derived from an EMBL/GenBank/DDBJ whole genome shotgun (WGS) entry which is preliminary data.</text>
</comment>
<organism evidence="1 2">
    <name type="scientific">Paenibacillus cineris</name>
    <dbReference type="NCBI Taxonomy" id="237530"/>
    <lineage>
        <taxon>Bacteria</taxon>
        <taxon>Bacillati</taxon>
        <taxon>Bacillota</taxon>
        <taxon>Bacilli</taxon>
        <taxon>Bacillales</taxon>
        <taxon>Paenibacillaceae</taxon>
        <taxon>Paenibacillus</taxon>
    </lineage>
</organism>
<dbReference type="EMBL" id="BORU01000005">
    <property type="protein sequence ID" value="GIO57974.1"/>
    <property type="molecule type" value="Genomic_DNA"/>
</dbReference>
<dbReference type="Proteomes" id="UP000676601">
    <property type="component" value="Unassembled WGS sequence"/>
</dbReference>
<protein>
    <submittedName>
        <fullName evidence="1">Uncharacterized protein</fullName>
    </submittedName>
</protein>
<sequence length="58" mass="6547">MFLEGNPDIPWGNLMPIFWRLMAVPSLILPATEQIHLDCRLLPSDQIVVAACDWIAVD</sequence>